<dbReference type="Proteomes" id="UP000282185">
    <property type="component" value="Unassembled WGS sequence"/>
</dbReference>
<protein>
    <submittedName>
        <fullName evidence="4">DUF2029 domain-containing protein</fullName>
    </submittedName>
</protein>
<gene>
    <name evidence="3" type="ORF">DWV08_10970</name>
    <name evidence="4" type="ORF">DXU92_02720</name>
</gene>
<evidence type="ECO:0000256" key="2">
    <source>
        <dbReference type="SAM" id="Phobius"/>
    </source>
</evidence>
<feature type="transmembrane region" description="Helical" evidence="2">
    <location>
        <begin position="365"/>
        <end position="382"/>
    </location>
</feature>
<reference evidence="4 6" key="2">
    <citation type="submission" date="2018-08" db="EMBL/GenBank/DDBJ databases">
        <title>Brachybacterium saurashtrense DSM 23186.</title>
        <authorList>
            <person name="Li Y."/>
        </authorList>
    </citation>
    <scope>NUCLEOTIDE SEQUENCE [LARGE SCALE GENOMIC DNA]</scope>
    <source>
        <strain evidence="4 6">DSM 23186</strain>
    </source>
</reference>
<feature type="transmembrane region" description="Helical" evidence="2">
    <location>
        <begin position="389"/>
        <end position="409"/>
    </location>
</feature>
<evidence type="ECO:0000313" key="3">
    <source>
        <dbReference type="EMBL" id="AXK46079.1"/>
    </source>
</evidence>
<dbReference type="EMBL" id="QSWH01000002">
    <property type="protein sequence ID" value="RRR23819.1"/>
    <property type="molecule type" value="Genomic_DNA"/>
</dbReference>
<dbReference type="OrthoDB" id="4824750at2"/>
<keyword evidence="2" id="KW-0472">Membrane</keyword>
<feature type="transmembrane region" description="Helical" evidence="2">
    <location>
        <begin position="40"/>
        <end position="60"/>
    </location>
</feature>
<dbReference type="EMBL" id="CP031356">
    <property type="protein sequence ID" value="AXK46079.1"/>
    <property type="molecule type" value="Genomic_DNA"/>
</dbReference>
<feature type="transmembrane region" description="Helical" evidence="2">
    <location>
        <begin position="455"/>
        <end position="474"/>
    </location>
</feature>
<feature type="transmembrane region" description="Helical" evidence="2">
    <location>
        <begin position="171"/>
        <end position="188"/>
    </location>
</feature>
<evidence type="ECO:0000256" key="1">
    <source>
        <dbReference type="SAM" id="MobiDB-lite"/>
    </source>
</evidence>
<evidence type="ECO:0000313" key="4">
    <source>
        <dbReference type="EMBL" id="RRR23819.1"/>
    </source>
</evidence>
<keyword evidence="5" id="KW-1185">Reference proteome</keyword>
<sequence length="630" mass="66442">MGAQAAAVPPVPREPAAHGAGGLRARASDMLRAPGAGWQWGAAASVLLALVLHTVIAWGARTPSFPFDEVVLLQYSKFLSGGEMPTPPRGAGYFPAWSVVMAPIWWVTESPAVAYRLAIALGVVASLATIWPLTRAVTRLGLAAPQATVVASLVMMMPARAVQSGYVTSEKMLFLALACTMLAALRLWERPTAPRAAVFAIAAVVLTTTHARAVVLLIACVLWLLLLALRSWRAALVGLAVAVPLGTLAFWSGGLLNQYLGGGFSQGEKVLETLRESRPSLLVRALVGQAWQQTAGSLGLVAVGLVVLVVLVWRELRRERAIGPACLLAAMLLGVAVLSVGRWASEGELYLASWRRLDAWLYGRYLDPVTALLVALGAAAVLRGAGRRVVGVALALTAALVGVTVLWLAPDAPTWGYVTPAHIPGVMPWFWTLPEATSETWPWGLVPSLTNDNRFWLLASLPPLALLAVLTAIGRIGRRGAAVLAAALLVVTAAGTLAATRATDHFQQLEGGRPALADEINRLQAAHGDALTVEFDRSCTPGSSNDAVVQNVLAYWIHPTTMGVTADRNASDAQITLGCDIWPEGSAAGARMLSDVHSDGYHAWVMPGPLQDELAAEGLLDPVAEPVAVP</sequence>
<proteinExistence type="predicted"/>
<accession>A0A345YQ77</accession>
<keyword evidence="2" id="KW-0812">Transmembrane</keyword>
<feature type="region of interest" description="Disordered" evidence="1">
    <location>
        <begin position="1"/>
        <end position="20"/>
    </location>
</feature>
<dbReference type="KEGG" id="bsau:DWV08_10970"/>
<keyword evidence="2" id="KW-1133">Transmembrane helix</keyword>
<feature type="transmembrane region" description="Helical" evidence="2">
    <location>
        <begin position="290"/>
        <end position="313"/>
    </location>
</feature>
<organism evidence="4 6">
    <name type="scientific">Brachybacterium saurashtrense</name>
    <dbReference type="NCBI Taxonomy" id="556288"/>
    <lineage>
        <taxon>Bacteria</taxon>
        <taxon>Bacillati</taxon>
        <taxon>Actinomycetota</taxon>
        <taxon>Actinomycetes</taxon>
        <taxon>Micrococcales</taxon>
        <taxon>Dermabacteraceae</taxon>
        <taxon>Brachybacterium</taxon>
    </lineage>
</organism>
<dbReference type="AlphaFoldDB" id="A0A345YQ77"/>
<evidence type="ECO:0000313" key="6">
    <source>
        <dbReference type="Proteomes" id="UP000282185"/>
    </source>
</evidence>
<feature type="transmembrane region" description="Helical" evidence="2">
    <location>
        <begin position="114"/>
        <end position="134"/>
    </location>
</feature>
<evidence type="ECO:0000313" key="5">
    <source>
        <dbReference type="Proteomes" id="UP000254236"/>
    </source>
</evidence>
<name>A0A345YQ77_9MICO</name>
<feature type="transmembrane region" description="Helical" evidence="2">
    <location>
        <begin position="200"/>
        <end position="227"/>
    </location>
</feature>
<feature type="transmembrane region" description="Helical" evidence="2">
    <location>
        <begin position="325"/>
        <end position="345"/>
    </location>
</feature>
<dbReference type="Proteomes" id="UP000254236">
    <property type="component" value="Chromosome"/>
</dbReference>
<feature type="transmembrane region" description="Helical" evidence="2">
    <location>
        <begin position="481"/>
        <end position="499"/>
    </location>
</feature>
<feature type="transmembrane region" description="Helical" evidence="2">
    <location>
        <begin position="234"/>
        <end position="253"/>
    </location>
</feature>
<reference evidence="3 5" key="1">
    <citation type="submission" date="2018-07" db="EMBL/GenBank/DDBJ databases">
        <title>Brachybacterium saurashtrense DSM 23186 genome sequence.</title>
        <authorList>
            <person name="Guo L."/>
        </authorList>
    </citation>
    <scope>NUCLEOTIDE SEQUENCE [LARGE SCALE GENOMIC DNA]</scope>
    <source>
        <strain evidence="3 5">DSM 23186</strain>
    </source>
</reference>